<evidence type="ECO:0000313" key="8">
    <source>
        <dbReference type="EMBL" id="MPN22667.1"/>
    </source>
</evidence>
<keyword evidence="4" id="KW-0276">Fatty acid metabolism</keyword>
<dbReference type="PANTHER" id="PTHR20863">
    <property type="entry name" value="ACYL CARRIER PROTEIN"/>
    <property type="match status" value="1"/>
</dbReference>
<evidence type="ECO:0000256" key="6">
    <source>
        <dbReference type="ARBA" id="ARBA00023160"/>
    </source>
</evidence>
<comment type="caution">
    <text evidence="8">The sequence shown here is derived from an EMBL/GenBank/DDBJ whole genome shotgun (WGS) entry which is preliminary data.</text>
</comment>
<evidence type="ECO:0000256" key="5">
    <source>
        <dbReference type="ARBA" id="ARBA00023098"/>
    </source>
</evidence>
<evidence type="ECO:0000256" key="3">
    <source>
        <dbReference type="ARBA" id="ARBA00022553"/>
    </source>
</evidence>
<keyword evidence="6" id="KW-0275">Fatty acid biosynthesis</keyword>
<dbReference type="PROSITE" id="PS00012">
    <property type="entry name" value="PHOSPHOPANTETHEINE"/>
    <property type="match status" value="1"/>
</dbReference>
<dbReference type="GO" id="GO:0009245">
    <property type="term" value="P:lipid A biosynthetic process"/>
    <property type="evidence" value="ECO:0007669"/>
    <property type="project" value="TreeGrafter"/>
</dbReference>
<gene>
    <name evidence="8" type="primary">acpP_79</name>
    <name evidence="8" type="ORF">SDC9_170050</name>
</gene>
<dbReference type="SUPFAM" id="SSF47336">
    <property type="entry name" value="ACP-like"/>
    <property type="match status" value="1"/>
</dbReference>
<evidence type="ECO:0000256" key="1">
    <source>
        <dbReference type="ARBA" id="ARBA00022450"/>
    </source>
</evidence>
<dbReference type="HAMAP" id="MF_01217">
    <property type="entry name" value="Acyl_carrier"/>
    <property type="match status" value="1"/>
</dbReference>
<name>A0A645G6Z5_9ZZZZ</name>
<feature type="domain" description="Carrier" evidence="7">
    <location>
        <begin position="1"/>
        <end position="73"/>
    </location>
</feature>
<reference evidence="8" key="1">
    <citation type="submission" date="2019-08" db="EMBL/GenBank/DDBJ databases">
        <authorList>
            <person name="Kucharzyk K."/>
            <person name="Murdoch R.W."/>
            <person name="Higgins S."/>
            <person name="Loffler F."/>
        </authorList>
    </citation>
    <scope>NUCLEOTIDE SEQUENCE</scope>
</reference>
<evidence type="ECO:0000256" key="4">
    <source>
        <dbReference type="ARBA" id="ARBA00022832"/>
    </source>
</evidence>
<keyword evidence="5" id="KW-0443">Lipid metabolism</keyword>
<dbReference type="Pfam" id="PF00550">
    <property type="entry name" value="PP-binding"/>
    <property type="match status" value="1"/>
</dbReference>
<evidence type="ECO:0000259" key="7">
    <source>
        <dbReference type="PROSITE" id="PS50075"/>
    </source>
</evidence>
<proteinExistence type="inferred from homology"/>
<protein>
    <submittedName>
        <fullName evidence="8">Acyl carrier protein</fullName>
    </submittedName>
</protein>
<dbReference type="GO" id="GO:0000036">
    <property type="term" value="F:acyl carrier activity"/>
    <property type="evidence" value="ECO:0007669"/>
    <property type="project" value="TreeGrafter"/>
</dbReference>
<keyword evidence="3" id="KW-0597">Phosphoprotein</keyword>
<keyword evidence="1" id="KW-0596">Phosphopantetheine</keyword>
<evidence type="ECO:0000256" key="2">
    <source>
        <dbReference type="ARBA" id="ARBA00022516"/>
    </source>
</evidence>
<dbReference type="AlphaFoldDB" id="A0A645G6Z5"/>
<keyword evidence="2" id="KW-0444">Lipid biosynthesis</keyword>
<sequence>MVFEKVVKILVDYKDLDPSQIKMDTTFEALGLDSLDTVELVMSFEEEFGTTIELNGGINTVADIVTLIEKAIA</sequence>
<organism evidence="8">
    <name type="scientific">bioreactor metagenome</name>
    <dbReference type="NCBI Taxonomy" id="1076179"/>
    <lineage>
        <taxon>unclassified sequences</taxon>
        <taxon>metagenomes</taxon>
        <taxon>ecological metagenomes</taxon>
    </lineage>
</organism>
<dbReference type="PANTHER" id="PTHR20863:SF76">
    <property type="entry name" value="CARRIER DOMAIN-CONTAINING PROTEIN"/>
    <property type="match status" value="1"/>
</dbReference>
<dbReference type="InterPro" id="IPR009081">
    <property type="entry name" value="PP-bd_ACP"/>
</dbReference>
<dbReference type="InterPro" id="IPR006162">
    <property type="entry name" value="Ppantetheine_attach_site"/>
</dbReference>
<dbReference type="GO" id="GO:0016020">
    <property type="term" value="C:membrane"/>
    <property type="evidence" value="ECO:0007669"/>
    <property type="project" value="GOC"/>
</dbReference>
<dbReference type="InterPro" id="IPR003231">
    <property type="entry name" value="ACP"/>
</dbReference>
<accession>A0A645G6Z5</accession>
<dbReference type="GO" id="GO:0000035">
    <property type="term" value="F:acyl binding"/>
    <property type="evidence" value="ECO:0007669"/>
    <property type="project" value="TreeGrafter"/>
</dbReference>
<dbReference type="PROSITE" id="PS50075">
    <property type="entry name" value="CARRIER"/>
    <property type="match status" value="1"/>
</dbReference>
<dbReference type="GO" id="GO:0005829">
    <property type="term" value="C:cytosol"/>
    <property type="evidence" value="ECO:0007669"/>
    <property type="project" value="TreeGrafter"/>
</dbReference>
<dbReference type="Gene3D" id="1.10.1200.10">
    <property type="entry name" value="ACP-like"/>
    <property type="match status" value="1"/>
</dbReference>
<dbReference type="EMBL" id="VSSQ01070954">
    <property type="protein sequence ID" value="MPN22667.1"/>
    <property type="molecule type" value="Genomic_DNA"/>
</dbReference>
<dbReference type="InterPro" id="IPR036736">
    <property type="entry name" value="ACP-like_sf"/>
</dbReference>